<feature type="domain" description="SHSP" evidence="4">
    <location>
        <begin position="19"/>
        <end position="134"/>
    </location>
</feature>
<dbReference type="InterPro" id="IPR008978">
    <property type="entry name" value="HSP20-like_chaperone"/>
</dbReference>
<dbReference type="HOGENOM" id="CLU_947134_0_0_1"/>
<dbReference type="Proteomes" id="UP000022910">
    <property type="component" value="Unassembled WGS sequence"/>
</dbReference>
<name>A0A015IUQ2_RHIIW</name>
<dbReference type="AlphaFoldDB" id="A0A015IUQ2"/>
<keyword evidence="6" id="KW-1185">Reference proteome</keyword>
<accession>A0A015IUQ2</accession>
<dbReference type="OrthoDB" id="1431247at2759"/>
<dbReference type="STRING" id="1432141.A0A015IUQ2"/>
<reference evidence="5 6" key="1">
    <citation type="submission" date="2014-02" db="EMBL/GenBank/DDBJ databases">
        <title>Single nucleus genome sequencing reveals high similarity among nuclei of an endomycorrhizal fungus.</title>
        <authorList>
            <person name="Lin K."/>
            <person name="Geurts R."/>
            <person name="Zhang Z."/>
            <person name="Limpens E."/>
            <person name="Saunders D.G."/>
            <person name="Mu D."/>
            <person name="Pang E."/>
            <person name="Cao H."/>
            <person name="Cha H."/>
            <person name="Lin T."/>
            <person name="Zhou Q."/>
            <person name="Shang Y."/>
            <person name="Li Y."/>
            <person name="Ivanov S."/>
            <person name="Sharma T."/>
            <person name="Velzen R.V."/>
            <person name="Ruijter N.D."/>
            <person name="Aanen D.K."/>
            <person name="Win J."/>
            <person name="Kamoun S."/>
            <person name="Bisseling T."/>
            <person name="Huang S."/>
        </authorList>
    </citation>
    <scope>NUCLEOTIDE SEQUENCE [LARGE SCALE GENOMIC DNA]</scope>
    <source>
        <strain evidence="6">DAOM197198w</strain>
    </source>
</reference>
<organism evidence="5 6">
    <name type="scientific">Rhizophagus irregularis (strain DAOM 197198w)</name>
    <name type="common">Glomus intraradices</name>
    <dbReference type="NCBI Taxonomy" id="1432141"/>
    <lineage>
        <taxon>Eukaryota</taxon>
        <taxon>Fungi</taxon>
        <taxon>Fungi incertae sedis</taxon>
        <taxon>Mucoromycota</taxon>
        <taxon>Glomeromycotina</taxon>
        <taxon>Glomeromycetes</taxon>
        <taxon>Glomerales</taxon>
        <taxon>Glomeraceae</taxon>
        <taxon>Rhizophagus</taxon>
    </lineage>
</organism>
<protein>
    <recommendedName>
        <fullName evidence="4">SHSP domain-containing protein</fullName>
    </recommendedName>
</protein>
<dbReference type="PANTHER" id="PTHR11527">
    <property type="entry name" value="HEAT-SHOCK PROTEIN 20 FAMILY MEMBER"/>
    <property type="match status" value="1"/>
</dbReference>
<dbReference type="PROSITE" id="PS01031">
    <property type="entry name" value="SHSP"/>
    <property type="match status" value="1"/>
</dbReference>
<dbReference type="SUPFAM" id="SSF49764">
    <property type="entry name" value="HSP20-like chaperones"/>
    <property type="match status" value="1"/>
</dbReference>
<keyword evidence="1" id="KW-0346">Stress response</keyword>
<evidence type="ECO:0000313" key="6">
    <source>
        <dbReference type="Proteomes" id="UP000022910"/>
    </source>
</evidence>
<comment type="caution">
    <text evidence="5">The sequence shown here is derived from an EMBL/GenBank/DDBJ whole genome shotgun (WGS) entry which is preliminary data.</text>
</comment>
<dbReference type="InterPro" id="IPR031107">
    <property type="entry name" value="Small_HSP"/>
</dbReference>
<dbReference type="Gene3D" id="2.60.40.790">
    <property type="match status" value="1"/>
</dbReference>
<dbReference type="InterPro" id="IPR002068">
    <property type="entry name" value="A-crystallin/Hsp20_dom"/>
</dbReference>
<evidence type="ECO:0000313" key="5">
    <source>
        <dbReference type="EMBL" id="EXX60992.1"/>
    </source>
</evidence>
<evidence type="ECO:0000256" key="3">
    <source>
        <dbReference type="RuleBase" id="RU003616"/>
    </source>
</evidence>
<comment type="similarity">
    <text evidence="2 3">Belongs to the small heat shock protein (HSP20) family.</text>
</comment>
<gene>
    <name evidence="5" type="ORF">RirG_175010</name>
</gene>
<evidence type="ECO:0000259" key="4">
    <source>
        <dbReference type="PROSITE" id="PS01031"/>
    </source>
</evidence>
<dbReference type="CDD" id="cd06464">
    <property type="entry name" value="ACD_sHsps-like"/>
    <property type="match status" value="1"/>
</dbReference>
<dbReference type="EMBL" id="JEMT01025817">
    <property type="protein sequence ID" value="EXX60992.1"/>
    <property type="molecule type" value="Genomic_DNA"/>
</dbReference>
<sequence length="294" mass="34893">MNFDDSFRRMRRTFDDFFNDPCYRKPAIDVYNKSDEYVLHADVPGIQKSDVNVELVGDNNLVIEGEFKPYKGFDRNKLLVNERDCGKFRREIFLSCDLQVDKMSAVIENGILEVRLPKAQRTSSTECFQPINPLWCRNSANGISLDARPTVIAFVRKLKLVITIEEFNQLEQDFIKWILTNNLTKLLSYYKKEWQSCQQLWANIYKPKFVTGWMVNETNNLIERFFSTLKWKFLHGKKNKRIDMLINILINQCSDFFTIRFYTQINQQIFNEKKFNEIKSRELKAREIAENNTV</sequence>
<proteinExistence type="inferred from homology"/>
<dbReference type="Pfam" id="PF00011">
    <property type="entry name" value="HSP20"/>
    <property type="match status" value="1"/>
</dbReference>
<evidence type="ECO:0000256" key="2">
    <source>
        <dbReference type="PROSITE-ProRule" id="PRU00285"/>
    </source>
</evidence>
<evidence type="ECO:0000256" key="1">
    <source>
        <dbReference type="ARBA" id="ARBA00023016"/>
    </source>
</evidence>